<protein>
    <recommendedName>
        <fullName evidence="1">Methyltransferase domain-containing protein</fullName>
    </recommendedName>
</protein>
<dbReference type="Pfam" id="PF13649">
    <property type="entry name" value="Methyltransf_25"/>
    <property type="match status" value="1"/>
</dbReference>
<dbReference type="Gene3D" id="3.40.50.150">
    <property type="entry name" value="Vaccinia Virus protein VP39"/>
    <property type="match status" value="1"/>
</dbReference>
<dbReference type="EMBL" id="JAWQEG010005388">
    <property type="protein sequence ID" value="KAK3858186.1"/>
    <property type="molecule type" value="Genomic_DNA"/>
</dbReference>
<dbReference type="CDD" id="cd02440">
    <property type="entry name" value="AdoMet_MTases"/>
    <property type="match status" value="1"/>
</dbReference>
<evidence type="ECO:0000313" key="2">
    <source>
        <dbReference type="EMBL" id="KAK3858186.1"/>
    </source>
</evidence>
<evidence type="ECO:0000313" key="3">
    <source>
        <dbReference type="Proteomes" id="UP001286313"/>
    </source>
</evidence>
<gene>
    <name evidence="2" type="ORF">Pcinc_035613</name>
</gene>
<dbReference type="AlphaFoldDB" id="A0AAE1BW80"/>
<dbReference type="InterPro" id="IPR041698">
    <property type="entry name" value="Methyltransf_25"/>
</dbReference>
<dbReference type="SUPFAM" id="SSF53335">
    <property type="entry name" value="S-adenosyl-L-methionine-dependent methyltransferases"/>
    <property type="match status" value="1"/>
</dbReference>
<reference evidence="2" key="1">
    <citation type="submission" date="2023-10" db="EMBL/GenBank/DDBJ databases">
        <title>Genome assemblies of two species of porcelain crab, Petrolisthes cinctipes and Petrolisthes manimaculis (Anomura: Porcellanidae).</title>
        <authorList>
            <person name="Angst P."/>
        </authorList>
    </citation>
    <scope>NUCLEOTIDE SEQUENCE</scope>
    <source>
        <strain evidence="2">PB745_01</strain>
        <tissue evidence="2">Gill</tissue>
    </source>
</reference>
<evidence type="ECO:0000259" key="1">
    <source>
        <dbReference type="Pfam" id="PF13649"/>
    </source>
</evidence>
<feature type="domain" description="Methyltransferase" evidence="1">
    <location>
        <begin position="31"/>
        <end position="105"/>
    </location>
</feature>
<keyword evidence="3" id="KW-1185">Reference proteome</keyword>
<comment type="caution">
    <text evidence="2">The sequence shown here is derived from an EMBL/GenBank/DDBJ whole genome shotgun (WGS) entry which is preliminary data.</text>
</comment>
<sequence>MIEEGKYNGPSNMVDALTKKVPECRRKEIHVLDVAAGTGITGMGLAQNGFMNIDALEPSEGMLECLKSKNIYTNTFHEQVGQDHSNVPQGCYDVVFVVGGMTINHIPFTGVLEFIKFAKTGVY</sequence>
<organism evidence="2 3">
    <name type="scientific">Petrolisthes cinctipes</name>
    <name type="common">Flat porcelain crab</name>
    <dbReference type="NCBI Taxonomy" id="88211"/>
    <lineage>
        <taxon>Eukaryota</taxon>
        <taxon>Metazoa</taxon>
        <taxon>Ecdysozoa</taxon>
        <taxon>Arthropoda</taxon>
        <taxon>Crustacea</taxon>
        <taxon>Multicrustacea</taxon>
        <taxon>Malacostraca</taxon>
        <taxon>Eumalacostraca</taxon>
        <taxon>Eucarida</taxon>
        <taxon>Decapoda</taxon>
        <taxon>Pleocyemata</taxon>
        <taxon>Anomura</taxon>
        <taxon>Galatheoidea</taxon>
        <taxon>Porcellanidae</taxon>
        <taxon>Petrolisthes</taxon>
    </lineage>
</organism>
<proteinExistence type="predicted"/>
<name>A0AAE1BW80_PETCI</name>
<accession>A0AAE1BW80</accession>
<dbReference type="InterPro" id="IPR029063">
    <property type="entry name" value="SAM-dependent_MTases_sf"/>
</dbReference>
<dbReference type="Proteomes" id="UP001286313">
    <property type="component" value="Unassembled WGS sequence"/>
</dbReference>